<dbReference type="FunFam" id="1.20.58.220:FF:000004">
    <property type="entry name" value="Phosphate-specific transport system accessory protein PhoU"/>
    <property type="match status" value="1"/>
</dbReference>
<comment type="subcellular location">
    <subcellularLocation>
        <location evidence="1 8">Cytoplasm</location>
    </subcellularLocation>
</comment>
<evidence type="ECO:0000256" key="7">
    <source>
        <dbReference type="ARBA" id="ARBA00056181"/>
    </source>
</evidence>
<dbReference type="OrthoDB" id="9814256at2"/>
<dbReference type="RefSeq" id="WP_101253259.1">
    <property type="nucleotide sequence ID" value="NZ_PIUM01000041.1"/>
</dbReference>
<dbReference type="PANTHER" id="PTHR42930:SF3">
    <property type="entry name" value="PHOSPHATE-SPECIFIC TRANSPORT SYSTEM ACCESSORY PROTEIN PHOU"/>
    <property type="match status" value="1"/>
</dbReference>
<dbReference type="EMBL" id="PIUM01000041">
    <property type="protein sequence ID" value="PKU21926.1"/>
    <property type="molecule type" value="Genomic_DNA"/>
</dbReference>
<dbReference type="GO" id="GO:0006817">
    <property type="term" value="P:phosphate ion transport"/>
    <property type="evidence" value="ECO:0007669"/>
    <property type="project" value="UniProtKB-KW"/>
</dbReference>
<dbReference type="PANTHER" id="PTHR42930">
    <property type="entry name" value="PHOSPHATE-SPECIFIC TRANSPORT SYSTEM ACCESSORY PROTEIN PHOU"/>
    <property type="match status" value="1"/>
</dbReference>
<keyword evidence="6 8" id="KW-0592">Phosphate transport</keyword>
<evidence type="ECO:0000256" key="5">
    <source>
        <dbReference type="ARBA" id="ARBA00022490"/>
    </source>
</evidence>
<accession>A0A2N3PNF1</accession>
<reference evidence="11" key="1">
    <citation type="submission" date="2017-12" db="EMBL/GenBank/DDBJ databases">
        <title>Draft genome sequence of Telmatospirillum siberiense 26-4b1T, an acidotolerant peatland alphaproteobacterium potentially involved in sulfur cycling.</title>
        <authorList>
            <person name="Hausmann B."/>
            <person name="Pjevac P."/>
            <person name="Schreck K."/>
            <person name="Herbold C.W."/>
            <person name="Daims H."/>
            <person name="Wagner M."/>
            <person name="Pester M."/>
            <person name="Loy A."/>
        </authorList>
    </citation>
    <scope>NUCLEOTIDE SEQUENCE [LARGE SCALE GENOMIC DNA]</scope>
    <source>
        <strain evidence="11">26-4b1</strain>
    </source>
</reference>
<comment type="function">
    <text evidence="7 8">Plays a role in the regulation of phosphate uptake.</text>
</comment>
<evidence type="ECO:0000259" key="9">
    <source>
        <dbReference type="Pfam" id="PF01895"/>
    </source>
</evidence>
<evidence type="ECO:0000256" key="6">
    <source>
        <dbReference type="ARBA" id="ARBA00022592"/>
    </source>
</evidence>
<comment type="caution">
    <text evidence="10">The sequence shown here is derived from an EMBL/GenBank/DDBJ whole genome shotgun (WGS) entry which is preliminary data.</text>
</comment>
<dbReference type="InterPro" id="IPR026022">
    <property type="entry name" value="PhoU_dom"/>
</dbReference>
<dbReference type="Pfam" id="PF01895">
    <property type="entry name" value="PhoU"/>
    <property type="match status" value="2"/>
</dbReference>
<sequence length="239" mass="26722">MTREHTVRSYDEELSHLTNLIARMGGLAEAQLDGAVQALIKRDSDLASRVIAADSKVDEIEQEVHGFTVRLLALRQPVAHDLRMIVGALKISGDLERIADYAANVAKRALVLNQIPPVKPTAGVPRLGRLVQEIVKEVLDAFVEQDNEKAVKVWKQDEEVDDMYTGLFRELITYMMEDPRNITACIHLMFIAKNIERIGDHATNIAETIHFLVQGTPIRESRPKGESILPDPSQLAKDN</sequence>
<feature type="domain" description="PhoU" evidence="9">
    <location>
        <begin position="125"/>
        <end position="208"/>
    </location>
</feature>
<keyword evidence="4 8" id="KW-0813">Transport</keyword>
<dbReference type="InterPro" id="IPR038078">
    <property type="entry name" value="PhoU-like_sf"/>
</dbReference>
<evidence type="ECO:0000256" key="3">
    <source>
        <dbReference type="ARBA" id="ARBA00011738"/>
    </source>
</evidence>
<protein>
    <recommendedName>
        <fullName evidence="8">Phosphate-specific transport system accessory protein PhoU</fullName>
    </recommendedName>
</protein>
<dbReference type="GO" id="GO:0005737">
    <property type="term" value="C:cytoplasm"/>
    <property type="evidence" value="ECO:0007669"/>
    <property type="project" value="UniProtKB-SubCell"/>
</dbReference>
<dbReference type="SUPFAM" id="SSF109755">
    <property type="entry name" value="PhoU-like"/>
    <property type="match status" value="1"/>
</dbReference>
<evidence type="ECO:0000256" key="4">
    <source>
        <dbReference type="ARBA" id="ARBA00022448"/>
    </source>
</evidence>
<dbReference type="NCBIfam" id="TIGR02135">
    <property type="entry name" value="phoU_full"/>
    <property type="match status" value="1"/>
</dbReference>
<comment type="similarity">
    <text evidence="2 8">Belongs to the PhoU family.</text>
</comment>
<keyword evidence="5 8" id="KW-0963">Cytoplasm</keyword>
<dbReference type="AlphaFoldDB" id="A0A2N3PNF1"/>
<evidence type="ECO:0000313" key="10">
    <source>
        <dbReference type="EMBL" id="PKU21926.1"/>
    </source>
</evidence>
<dbReference type="Gene3D" id="1.20.58.220">
    <property type="entry name" value="Phosphate transport system protein phou homolog 2, domain 2"/>
    <property type="match status" value="1"/>
</dbReference>
<organism evidence="10 11">
    <name type="scientific">Telmatospirillum siberiense</name>
    <dbReference type="NCBI Taxonomy" id="382514"/>
    <lineage>
        <taxon>Bacteria</taxon>
        <taxon>Pseudomonadati</taxon>
        <taxon>Pseudomonadota</taxon>
        <taxon>Alphaproteobacteria</taxon>
        <taxon>Rhodospirillales</taxon>
        <taxon>Rhodospirillaceae</taxon>
        <taxon>Telmatospirillum</taxon>
    </lineage>
</organism>
<gene>
    <name evidence="10" type="primary">phoU</name>
    <name evidence="10" type="ORF">CWS72_24380</name>
</gene>
<name>A0A2N3PNF1_9PROT</name>
<evidence type="ECO:0000313" key="11">
    <source>
        <dbReference type="Proteomes" id="UP000233293"/>
    </source>
</evidence>
<proteinExistence type="inferred from homology"/>
<dbReference type="Proteomes" id="UP000233293">
    <property type="component" value="Unassembled WGS sequence"/>
</dbReference>
<dbReference type="PIRSF" id="PIRSF003107">
    <property type="entry name" value="PhoU"/>
    <property type="match status" value="1"/>
</dbReference>
<evidence type="ECO:0000256" key="8">
    <source>
        <dbReference type="PIRNR" id="PIRNR003107"/>
    </source>
</evidence>
<dbReference type="InterPro" id="IPR028366">
    <property type="entry name" value="PhoU"/>
</dbReference>
<dbReference type="GO" id="GO:0045936">
    <property type="term" value="P:negative regulation of phosphate metabolic process"/>
    <property type="evidence" value="ECO:0007669"/>
    <property type="project" value="InterPro"/>
</dbReference>
<comment type="subunit">
    <text evidence="3 8">Homodimer.</text>
</comment>
<keyword evidence="11" id="KW-1185">Reference proteome</keyword>
<feature type="domain" description="PhoU" evidence="9">
    <location>
        <begin position="21"/>
        <end position="108"/>
    </location>
</feature>
<evidence type="ECO:0000256" key="1">
    <source>
        <dbReference type="ARBA" id="ARBA00004496"/>
    </source>
</evidence>
<evidence type="ECO:0000256" key="2">
    <source>
        <dbReference type="ARBA" id="ARBA00008107"/>
    </source>
</evidence>
<dbReference type="GO" id="GO:0030643">
    <property type="term" value="P:intracellular phosphate ion homeostasis"/>
    <property type="evidence" value="ECO:0007669"/>
    <property type="project" value="InterPro"/>
</dbReference>